<dbReference type="PANTHER" id="PTHR45764:SF38">
    <property type="entry name" value="BZIP TRANSCRIPTION FACTOR 44"/>
    <property type="match status" value="1"/>
</dbReference>
<dbReference type="GO" id="GO:0003677">
    <property type="term" value="F:DNA binding"/>
    <property type="evidence" value="ECO:0007669"/>
    <property type="project" value="UniProtKB-KW"/>
</dbReference>
<protein>
    <recommendedName>
        <fullName evidence="7">BZIP domain-containing protein</fullName>
    </recommendedName>
</protein>
<keyword evidence="2" id="KW-0805">Transcription regulation</keyword>
<dbReference type="Gene3D" id="1.20.5.170">
    <property type="match status" value="1"/>
</dbReference>
<dbReference type="InterPro" id="IPR045314">
    <property type="entry name" value="bZIP_plant_GBF1"/>
</dbReference>
<evidence type="ECO:0000256" key="4">
    <source>
        <dbReference type="ARBA" id="ARBA00023163"/>
    </source>
</evidence>
<dbReference type="PANTHER" id="PTHR45764">
    <property type="entry name" value="BZIP TRANSCRIPTION FACTOR 44"/>
    <property type="match status" value="1"/>
</dbReference>
<accession>A0A388JVR8</accession>
<evidence type="ECO:0000313" key="8">
    <source>
        <dbReference type="EMBL" id="GBG61875.1"/>
    </source>
</evidence>
<feature type="region of interest" description="Disordered" evidence="6">
    <location>
        <begin position="183"/>
        <end position="243"/>
    </location>
</feature>
<feature type="region of interest" description="Disordered" evidence="6">
    <location>
        <begin position="697"/>
        <end position="785"/>
    </location>
</feature>
<sequence>MCLGICLKRIDTKKMERDKSGECDEACGCEGGGRGVRETEEGSECRAREGLRRLDYLEDQVDGEAQQCDPERPCKCFGAEEGQCTCGSSHFETGMPCRNGGGQYDGTPGKRCSCACTVADHEEANKREPSVENMATTAAAGLGGRLTEAAGSRWAAGVKAGAMPLDRETQAKSHALGIQSIAEKQANQQRVDMEDSTARRADDGLSSAMPQGQIMHQGSTGGPGTRQQCTSNRPGSGVSHHHSGVLSISRCVSSGQTATPGLTGHMWSGPTVQATTGSRNPVGSQDSAHVPGQQPGVASPGLMVHSGGPLVGYPSTMAHPVQHAWNASGAPVPGQMVHMTAGPHNPDPQQPWCTTAVAINAQQGQPGQKGANHFLGVSHGMGIHSAQGVPATAAAMVMPSPVRANGPIATLNAAPDTTGMAPPPPPPQGGGHDRSNLNAFGGYTNRRVPRTVYPFMPGAPWAQGQENAAYGEGSGMVVPAAAHGVPSDGMQWVVGAQGEVCMPNSLHKGPMPAIGLSSGQGVAPSAYQRQQQQQTSLPVVDAIPMNGIGMAAPIVAPEGQGGVLVPGFPARSGHCFVSDQTQMGSTAFRLMADEDRMDGGPGEIITHDDYKFKGGGVKDQKRLKRMLSNRASAKRSRQRRMQRLEELESQADDLRVENATLVRKNSHATEKLADYLEENQRLQSEIVALRQELEKRRAAQCSKGDVESTSQGMTATSLSMEGTAAGVSEEVGERSLNIDAATSDSCEGSSGLPNTDVDDEQDQPPVSARSGDGMASSCRSGDQSR</sequence>
<dbReference type="GO" id="GO:0003700">
    <property type="term" value="F:DNA-binding transcription factor activity"/>
    <property type="evidence" value="ECO:0007669"/>
    <property type="project" value="InterPro"/>
</dbReference>
<feature type="compositionally biased region" description="Polar residues" evidence="6">
    <location>
        <begin position="740"/>
        <end position="753"/>
    </location>
</feature>
<dbReference type="PROSITE" id="PS00036">
    <property type="entry name" value="BZIP_BASIC"/>
    <property type="match status" value="1"/>
</dbReference>
<dbReference type="GO" id="GO:0046982">
    <property type="term" value="F:protein heterodimerization activity"/>
    <property type="evidence" value="ECO:0007669"/>
    <property type="project" value="UniProtKB-ARBA"/>
</dbReference>
<feature type="compositionally biased region" description="Polar residues" evidence="6">
    <location>
        <begin position="270"/>
        <end position="287"/>
    </location>
</feature>
<keyword evidence="9" id="KW-1185">Reference proteome</keyword>
<keyword evidence="3" id="KW-0238">DNA-binding</keyword>
<dbReference type="Proteomes" id="UP000265515">
    <property type="component" value="Unassembled WGS sequence"/>
</dbReference>
<dbReference type="CDD" id="cd14702">
    <property type="entry name" value="bZIP_plant_GBF1"/>
    <property type="match status" value="1"/>
</dbReference>
<feature type="region of interest" description="Disordered" evidence="6">
    <location>
        <begin position="261"/>
        <end position="296"/>
    </location>
</feature>
<reference evidence="8 9" key="1">
    <citation type="journal article" date="2018" name="Cell">
        <title>The Chara Genome: Secondary Complexity and Implications for Plant Terrestrialization.</title>
        <authorList>
            <person name="Nishiyama T."/>
            <person name="Sakayama H."/>
            <person name="Vries J.D."/>
            <person name="Buschmann H."/>
            <person name="Saint-Marcoux D."/>
            <person name="Ullrich K.K."/>
            <person name="Haas F.B."/>
            <person name="Vanderstraeten L."/>
            <person name="Becker D."/>
            <person name="Lang D."/>
            <person name="Vosolsobe S."/>
            <person name="Rombauts S."/>
            <person name="Wilhelmsson P.K.I."/>
            <person name="Janitza P."/>
            <person name="Kern R."/>
            <person name="Heyl A."/>
            <person name="Rumpler F."/>
            <person name="Villalobos L.I.A.C."/>
            <person name="Clay J.M."/>
            <person name="Skokan R."/>
            <person name="Toyoda A."/>
            <person name="Suzuki Y."/>
            <person name="Kagoshima H."/>
            <person name="Schijlen E."/>
            <person name="Tajeshwar N."/>
            <person name="Catarino B."/>
            <person name="Hetherington A.J."/>
            <person name="Saltykova A."/>
            <person name="Bonnot C."/>
            <person name="Breuninger H."/>
            <person name="Symeonidi A."/>
            <person name="Radhakrishnan G.V."/>
            <person name="Van Nieuwerburgh F."/>
            <person name="Deforce D."/>
            <person name="Chang C."/>
            <person name="Karol K.G."/>
            <person name="Hedrich R."/>
            <person name="Ulvskov P."/>
            <person name="Glockner G."/>
            <person name="Delwiche C.F."/>
            <person name="Petrasek J."/>
            <person name="Van de Peer Y."/>
            <person name="Friml J."/>
            <person name="Beilby M."/>
            <person name="Dolan L."/>
            <person name="Kohara Y."/>
            <person name="Sugano S."/>
            <person name="Fujiyama A."/>
            <person name="Delaux P.-M."/>
            <person name="Quint M."/>
            <person name="TheiBen G."/>
            <person name="Hagemann M."/>
            <person name="Harholt J."/>
            <person name="Dunand C."/>
            <person name="Zachgo S."/>
            <person name="Langdale J."/>
            <person name="Maumus F."/>
            <person name="Straeten D.V.D."/>
            <person name="Gould S.B."/>
            <person name="Rensing S.A."/>
        </authorList>
    </citation>
    <scope>NUCLEOTIDE SEQUENCE [LARGE SCALE GENOMIC DNA]</scope>
    <source>
        <strain evidence="8 9">S276</strain>
    </source>
</reference>
<evidence type="ECO:0000259" key="7">
    <source>
        <dbReference type="PROSITE" id="PS50217"/>
    </source>
</evidence>
<evidence type="ECO:0000256" key="1">
    <source>
        <dbReference type="ARBA" id="ARBA00004123"/>
    </source>
</evidence>
<evidence type="ECO:0000256" key="3">
    <source>
        <dbReference type="ARBA" id="ARBA00023125"/>
    </source>
</evidence>
<dbReference type="SUPFAM" id="SSF57959">
    <property type="entry name" value="Leucine zipper domain"/>
    <property type="match status" value="1"/>
</dbReference>
<evidence type="ECO:0000313" key="9">
    <source>
        <dbReference type="Proteomes" id="UP000265515"/>
    </source>
</evidence>
<dbReference type="GO" id="GO:0005634">
    <property type="term" value="C:nucleus"/>
    <property type="evidence" value="ECO:0007669"/>
    <property type="project" value="UniProtKB-SubCell"/>
</dbReference>
<feature type="compositionally biased region" description="Polar residues" evidence="6">
    <location>
        <begin position="707"/>
        <end position="720"/>
    </location>
</feature>
<dbReference type="Gramene" id="GBG61875">
    <property type="protein sequence ID" value="GBG61875"/>
    <property type="gene ID" value="CBR_g23827"/>
</dbReference>
<gene>
    <name evidence="8" type="ORF">CBR_g23827</name>
</gene>
<name>A0A388JVR8_CHABU</name>
<evidence type="ECO:0000256" key="2">
    <source>
        <dbReference type="ARBA" id="ARBA00023015"/>
    </source>
</evidence>
<feature type="region of interest" description="Disordered" evidence="6">
    <location>
        <begin position="416"/>
        <end position="440"/>
    </location>
</feature>
<evidence type="ECO:0000256" key="6">
    <source>
        <dbReference type="SAM" id="MobiDB-lite"/>
    </source>
</evidence>
<feature type="compositionally biased region" description="Basic and acidic residues" evidence="6">
    <location>
        <begin position="191"/>
        <end position="203"/>
    </location>
</feature>
<keyword evidence="4" id="KW-0804">Transcription</keyword>
<feature type="compositionally biased region" description="Polar residues" evidence="6">
    <location>
        <begin position="225"/>
        <end position="234"/>
    </location>
</feature>
<proteinExistence type="predicted"/>
<dbReference type="InterPro" id="IPR046347">
    <property type="entry name" value="bZIP_sf"/>
</dbReference>
<organism evidence="8 9">
    <name type="scientific">Chara braunii</name>
    <name type="common">Braun's stonewort</name>
    <dbReference type="NCBI Taxonomy" id="69332"/>
    <lineage>
        <taxon>Eukaryota</taxon>
        <taxon>Viridiplantae</taxon>
        <taxon>Streptophyta</taxon>
        <taxon>Charophyceae</taxon>
        <taxon>Charales</taxon>
        <taxon>Characeae</taxon>
        <taxon>Chara</taxon>
    </lineage>
</organism>
<dbReference type="SMART" id="SM00338">
    <property type="entry name" value="BRLZ"/>
    <property type="match status" value="1"/>
</dbReference>
<feature type="compositionally biased region" description="Polar residues" evidence="6">
    <location>
        <begin position="208"/>
        <end position="218"/>
    </location>
</feature>
<feature type="domain" description="BZIP" evidence="7">
    <location>
        <begin position="619"/>
        <end position="682"/>
    </location>
</feature>
<comment type="caution">
    <text evidence="8">The sequence shown here is derived from an EMBL/GenBank/DDBJ whole genome shotgun (WGS) entry which is preliminary data.</text>
</comment>
<keyword evidence="5" id="KW-0539">Nucleus</keyword>
<dbReference type="InterPro" id="IPR004827">
    <property type="entry name" value="bZIP"/>
</dbReference>
<dbReference type="EMBL" id="BFEA01000023">
    <property type="protein sequence ID" value="GBG61875.1"/>
    <property type="molecule type" value="Genomic_DNA"/>
</dbReference>
<comment type="subcellular location">
    <subcellularLocation>
        <location evidence="1">Nucleus</location>
    </subcellularLocation>
</comment>
<dbReference type="Pfam" id="PF00170">
    <property type="entry name" value="bZIP_1"/>
    <property type="match status" value="1"/>
</dbReference>
<evidence type="ECO:0000256" key="5">
    <source>
        <dbReference type="ARBA" id="ARBA00023242"/>
    </source>
</evidence>
<dbReference type="PROSITE" id="PS50217">
    <property type="entry name" value="BZIP"/>
    <property type="match status" value="1"/>
</dbReference>
<dbReference type="AlphaFoldDB" id="A0A388JVR8"/>